<accession>A0ABN9GAF0</accession>
<dbReference type="EMBL" id="CATNWA010018267">
    <property type="protein sequence ID" value="CAI9606385.1"/>
    <property type="molecule type" value="Genomic_DNA"/>
</dbReference>
<dbReference type="Gene3D" id="1.10.10.10">
    <property type="entry name" value="Winged helix-like DNA-binding domain superfamily/Winged helix DNA-binding domain"/>
    <property type="match status" value="1"/>
</dbReference>
<feature type="non-terminal residue" evidence="1">
    <location>
        <position position="119"/>
    </location>
</feature>
<name>A0ABN9GAF0_9NEOB</name>
<organism evidence="1 2">
    <name type="scientific">Staurois parvus</name>
    <dbReference type="NCBI Taxonomy" id="386267"/>
    <lineage>
        <taxon>Eukaryota</taxon>
        <taxon>Metazoa</taxon>
        <taxon>Chordata</taxon>
        <taxon>Craniata</taxon>
        <taxon>Vertebrata</taxon>
        <taxon>Euteleostomi</taxon>
        <taxon>Amphibia</taxon>
        <taxon>Batrachia</taxon>
        <taxon>Anura</taxon>
        <taxon>Neobatrachia</taxon>
        <taxon>Ranoidea</taxon>
        <taxon>Ranidae</taxon>
        <taxon>Staurois</taxon>
    </lineage>
</organism>
<gene>
    <name evidence="1" type="ORF">SPARVUS_LOCUS13753762</name>
</gene>
<dbReference type="InterPro" id="IPR009057">
    <property type="entry name" value="Homeodomain-like_sf"/>
</dbReference>
<sequence>IYLTVYILYIYYCQKDWDTPPNHWIQVFHPLPMATGAQTSSTNICKRIGRSQELGEFKRGTVIGCHLCKKSIHEISLLLNIPCSTVSGIITKWKQLGTIATQPRNGRPCKMTEWVTNCL</sequence>
<keyword evidence="2" id="KW-1185">Reference proteome</keyword>
<dbReference type="Proteomes" id="UP001162483">
    <property type="component" value="Unassembled WGS sequence"/>
</dbReference>
<protein>
    <submittedName>
        <fullName evidence="1">Uncharacterized protein</fullName>
    </submittedName>
</protein>
<evidence type="ECO:0000313" key="1">
    <source>
        <dbReference type="EMBL" id="CAI9606385.1"/>
    </source>
</evidence>
<dbReference type="SUPFAM" id="SSF46689">
    <property type="entry name" value="Homeodomain-like"/>
    <property type="match status" value="1"/>
</dbReference>
<comment type="caution">
    <text evidence="1">The sequence shown here is derived from an EMBL/GenBank/DDBJ whole genome shotgun (WGS) entry which is preliminary data.</text>
</comment>
<evidence type="ECO:0000313" key="2">
    <source>
        <dbReference type="Proteomes" id="UP001162483"/>
    </source>
</evidence>
<reference evidence="1" key="1">
    <citation type="submission" date="2023-05" db="EMBL/GenBank/DDBJ databases">
        <authorList>
            <person name="Stuckert A."/>
        </authorList>
    </citation>
    <scope>NUCLEOTIDE SEQUENCE</scope>
</reference>
<feature type="non-terminal residue" evidence="1">
    <location>
        <position position="1"/>
    </location>
</feature>
<proteinExistence type="predicted"/>
<dbReference type="InterPro" id="IPR036388">
    <property type="entry name" value="WH-like_DNA-bd_sf"/>
</dbReference>